<organism evidence="2 3">
    <name type="scientific">Trichodelitschia bisporula</name>
    <dbReference type="NCBI Taxonomy" id="703511"/>
    <lineage>
        <taxon>Eukaryota</taxon>
        <taxon>Fungi</taxon>
        <taxon>Dikarya</taxon>
        <taxon>Ascomycota</taxon>
        <taxon>Pezizomycotina</taxon>
        <taxon>Dothideomycetes</taxon>
        <taxon>Dothideomycetes incertae sedis</taxon>
        <taxon>Phaeotrichales</taxon>
        <taxon>Phaeotrichaceae</taxon>
        <taxon>Trichodelitschia</taxon>
    </lineage>
</organism>
<dbReference type="AlphaFoldDB" id="A0A6G1HN02"/>
<dbReference type="Proteomes" id="UP000799640">
    <property type="component" value="Unassembled WGS sequence"/>
</dbReference>
<sequence>MRSVTLDRSDTLSSVTLGRSDAMRSRTCSRSDTMRSVARDRSRLPDVKVEMRVSKVKKESSKPDLQHLKASAWVGFGKARARYVLSALKIVFEDVPQSPIDLDGDLSCYICMRPAGEEPDLDSLVEWLISSKKGLQIKKILQSKSHTSLIVGLSDEASKVLRAVMDNFSWLCFPQRDPPPVNIFRQVVARIQARKAVQQNSRIKKEREEKQPSRGTTAMTRARQSTH</sequence>
<name>A0A6G1HN02_9PEZI</name>
<dbReference type="EMBL" id="ML996703">
    <property type="protein sequence ID" value="KAF2397390.1"/>
    <property type="molecule type" value="Genomic_DNA"/>
</dbReference>
<accession>A0A6G1HN02</accession>
<keyword evidence="3" id="KW-1185">Reference proteome</keyword>
<protein>
    <submittedName>
        <fullName evidence="2">Uncharacterized protein</fullName>
    </submittedName>
</protein>
<gene>
    <name evidence="2" type="ORF">EJ06DRAFT_550931</name>
</gene>
<feature type="compositionally biased region" description="Polar residues" evidence="1">
    <location>
        <begin position="213"/>
        <end position="227"/>
    </location>
</feature>
<evidence type="ECO:0000313" key="3">
    <source>
        <dbReference type="Proteomes" id="UP000799640"/>
    </source>
</evidence>
<evidence type="ECO:0000313" key="2">
    <source>
        <dbReference type="EMBL" id="KAF2397390.1"/>
    </source>
</evidence>
<feature type="region of interest" description="Disordered" evidence="1">
    <location>
        <begin position="197"/>
        <end position="227"/>
    </location>
</feature>
<feature type="compositionally biased region" description="Basic and acidic residues" evidence="1">
    <location>
        <begin position="203"/>
        <end position="212"/>
    </location>
</feature>
<proteinExistence type="predicted"/>
<reference evidence="2" key="1">
    <citation type="journal article" date="2020" name="Stud. Mycol.">
        <title>101 Dothideomycetes genomes: a test case for predicting lifestyles and emergence of pathogens.</title>
        <authorList>
            <person name="Haridas S."/>
            <person name="Albert R."/>
            <person name="Binder M."/>
            <person name="Bloem J."/>
            <person name="Labutti K."/>
            <person name="Salamov A."/>
            <person name="Andreopoulos B."/>
            <person name="Baker S."/>
            <person name="Barry K."/>
            <person name="Bills G."/>
            <person name="Bluhm B."/>
            <person name="Cannon C."/>
            <person name="Castanera R."/>
            <person name="Culley D."/>
            <person name="Daum C."/>
            <person name="Ezra D."/>
            <person name="Gonzalez J."/>
            <person name="Henrissat B."/>
            <person name="Kuo A."/>
            <person name="Liang C."/>
            <person name="Lipzen A."/>
            <person name="Lutzoni F."/>
            <person name="Magnuson J."/>
            <person name="Mondo S."/>
            <person name="Nolan M."/>
            <person name="Ohm R."/>
            <person name="Pangilinan J."/>
            <person name="Park H.-J."/>
            <person name="Ramirez L."/>
            <person name="Alfaro M."/>
            <person name="Sun H."/>
            <person name="Tritt A."/>
            <person name="Yoshinaga Y."/>
            <person name="Zwiers L.-H."/>
            <person name="Turgeon B."/>
            <person name="Goodwin S."/>
            <person name="Spatafora J."/>
            <person name="Crous P."/>
            <person name="Grigoriev I."/>
        </authorList>
    </citation>
    <scope>NUCLEOTIDE SEQUENCE</scope>
    <source>
        <strain evidence="2">CBS 262.69</strain>
    </source>
</reference>
<evidence type="ECO:0000256" key="1">
    <source>
        <dbReference type="SAM" id="MobiDB-lite"/>
    </source>
</evidence>